<dbReference type="AlphaFoldDB" id="A0AAN8T6X0"/>
<comment type="caution">
    <text evidence="1">The sequence shown here is derived from an EMBL/GenBank/DDBJ whole genome shotgun (WGS) entry which is preliminary data.</text>
</comment>
<dbReference type="Proteomes" id="UP001371456">
    <property type="component" value="Unassembled WGS sequence"/>
</dbReference>
<reference evidence="1 2" key="1">
    <citation type="submission" date="2024-02" db="EMBL/GenBank/DDBJ databases">
        <title>de novo genome assembly of Solanum bulbocastanum strain 11H21.</title>
        <authorList>
            <person name="Hosaka A.J."/>
        </authorList>
    </citation>
    <scope>NUCLEOTIDE SEQUENCE [LARGE SCALE GENOMIC DNA]</scope>
    <source>
        <tissue evidence="1">Young leaves</tissue>
    </source>
</reference>
<proteinExistence type="predicted"/>
<evidence type="ECO:0000313" key="2">
    <source>
        <dbReference type="Proteomes" id="UP001371456"/>
    </source>
</evidence>
<keyword evidence="2" id="KW-1185">Reference proteome</keyword>
<name>A0AAN8T6X0_SOLBU</name>
<dbReference type="EMBL" id="JBANQN010000009">
    <property type="protein sequence ID" value="KAK6780904.1"/>
    <property type="molecule type" value="Genomic_DNA"/>
</dbReference>
<evidence type="ECO:0000313" key="1">
    <source>
        <dbReference type="EMBL" id="KAK6780904.1"/>
    </source>
</evidence>
<protein>
    <submittedName>
        <fullName evidence="1">Uncharacterized protein</fullName>
    </submittedName>
</protein>
<accession>A0AAN8T6X0</accession>
<sequence>MRQATLQGFEAKGISREEGEALLKGMDFVSYNNFQVLPKEAKALLNMDKSQVPNLRITMLQNGNFSHNG</sequence>
<organism evidence="1 2">
    <name type="scientific">Solanum bulbocastanum</name>
    <name type="common">Wild potato</name>
    <dbReference type="NCBI Taxonomy" id="147425"/>
    <lineage>
        <taxon>Eukaryota</taxon>
        <taxon>Viridiplantae</taxon>
        <taxon>Streptophyta</taxon>
        <taxon>Embryophyta</taxon>
        <taxon>Tracheophyta</taxon>
        <taxon>Spermatophyta</taxon>
        <taxon>Magnoliopsida</taxon>
        <taxon>eudicotyledons</taxon>
        <taxon>Gunneridae</taxon>
        <taxon>Pentapetalae</taxon>
        <taxon>asterids</taxon>
        <taxon>lamiids</taxon>
        <taxon>Solanales</taxon>
        <taxon>Solanaceae</taxon>
        <taxon>Solanoideae</taxon>
        <taxon>Solaneae</taxon>
        <taxon>Solanum</taxon>
    </lineage>
</organism>
<gene>
    <name evidence="1" type="ORF">RDI58_023088</name>
</gene>